<comment type="similarity">
    <text evidence="2">Belongs to the rad1 family.</text>
</comment>
<accession>A0A4U0XXN0</accession>
<evidence type="ECO:0000256" key="2">
    <source>
        <dbReference type="ARBA" id="ARBA00010991"/>
    </source>
</evidence>
<comment type="caution">
    <text evidence="6">The sequence shown here is derived from an EMBL/GenBank/DDBJ whole genome shotgun (WGS) entry which is preliminary data.</text>
</comment>
<protein>
    <recommendedName>
        <fullName evidence="8">Cell cycle checkpoint protein RAD1</fullName>
    </recommendedName>
</protein>
<keyword evidence="3" id="KW-0227">DNA damage</keyword>
<evidence type="ECO:0000256" key="4">
    <source>
        <dbReference type="ARBA" id="ARBA00023204"/>
    </source>
</evidence>
<dbReference type="PRINTS" id="PR01245">
    <property type="entry name" value="RAD1REC1"/>
</dbReference>
<dbReference type="EMBL" id="NAJQ01000065">
    <property type="protein sequence ID" value="TKA80698.1"/>
    <property type="molecule type" value="Genomic_DNA"/>
</dbReference>
<evidence type="ECO:0008006" key="8">
    <source>
        <dbReference type="Google" id="ProtNLM"/>
    </source>
</evidence>
<keyword evidence="5" id="KW-0539">Nucleus</keyword>
<dbReference type="PANTHER" id="PTHR10870">
    <property type="entry name" value="CELL CYCLE CHECKPOINT PROTEIN RAD1"/>
    <property type="match status" value="1"/>
</dbReference>
<proteinExistence type="inferred from homology"/>
<dbReference type="InterPro" id="IPR003021">
    <property type="entry name" value="Rad1_Rec1_Rad17"/>
</dbReference>
<sequence>MASNAPLFSAVSSSARQLLLLLRCIAFTKKALVRISADGLRFSTEEGSTMESFIFLEKALFTSYTYNPPPPPSSQDDPPAPPTFEINLTSLLETLNIFSLSDPNSAKRPGGYDDFAAHRLNRHAGINAFSNRTLGVTGVCTFSYDGPGTPLSIHMSEAGVTTTCDLTTYEADNAEEIPFHRDDLALKTIMRASSLLDAITELSSMTPASIAIHASPTSSSSSRGNPNANLSLSATGALGSATVDFTTSTSSDTPVLETFHCAGRIRSNYRFAALKAAQRAMAAATKVSVRVDGEGVLSLQFLVEVEGVGSMGGGGGGGALPVAFVDFRVVPLVEGEGEGEGEGSGTERE</sequence>
<dbReference type="OrthoDB" id="337581at2759"/>
<name>A0A4U0XXN0_9PEZI</name>
<comment type="subcellular location">
    <subcellularLocation>
        <location evidence="1">Nucleus</location>
    </subcellularLocation>
</comment>
<evidence type="ECO:0000256" key="1">
    <source>
        <dbReference type="ARBA" id="ARBA00004123"/>
    </source>
</evidence>
<keyword evidence="4" id="KW-0234">DNA repair</keyword>
<evidence type="ECO:0000256" key="3">
    <source>
        <dbReference type="ARBA" id="ARBA00022763"/>
    </source>
</evidence>
<dbReference type="Gene3D" id="3.70.10.10">
    <property type="match status" value="1"/>
</dbReference>
<dbReference type="PANTHER" id="PTHR10870:SF0">
    <property type="entry name" value="CELL CYCLE CHECKPOINT PROTEIN RAD1"/>
    <property type="match status" value="1"/>
</dbReference>
<dbReference type="GO" id="GO:0000077">
    <property type="term" value="P:DNA damage checkpoint signaling"/>
    <property type="evidence" value="ECO:0007669"/>
    <property type="project" value="InterPro"/>
</dbReference>
<dbReference type="AlphaFoldDB" id="A0A4U0XXN0"/>
<dbReference type="STRING" id="329884.A0A4U0XXN0"/>
<evidence type="ECO:0000313" key="6">
    <source>
        <dbReference type="EMBL" id="TKA80698.1"/>
    </source>
</evidence>
<dbReference type="Pfam" id="PF02144">
    <property type="entry name" value="Rad1"/>
    <property type="match status" value="1"/>
</dbReference>
<keyword evidence="7" id="KW-1185">Reference proteome</keyword>
<gene>
    <name evidence="6" type="ORF">B0A55_03692</name>
</gene>
<organism evidence="6 7">
    <name type="scientific">Friedmanniomyces simplex</name>
    <dbReference type="NCBI Taxonomy" id="329884"/>
    <lineage>
        <taxon>Eukaryota</taxon>
        <taxon>Fungi</taxon>
        <taxon>Dikarya</taxon>
        <taxon>Ascomycota</taxon>
        <taxon>Pezizomycotina</taxon>
        <taxon>Dothideomycetes</taxon>
        <taxon>Dothideomycetidae</taxon>
        <taxon>Mycosphaerellales</taxon>
        <taxon>Teratosphaeriaceae</taxon>
        <taxon>Friedmanniomyces</taxon>
    </lineage>
</organism>
<reference evidence="6 7" key="1">
    <citation type="submission" date="2017-03" db="EMBL/GenBank/DDBJ databases">
        <title>Genomes of endolithic fungi from Antarctica.</title>
        <authorList>
            <person name="Coleine C."/>
            <person name="Masonjones S."/>
            <person name="Stajich J.E."/>
        </authorList>
    </citation>
    <scope>NUCLEOTIDE SEQUENCE [LARGE SCALE GENOMIC DNA]</scope>
    <source>
        <strain evidence="6 7">CCFEE 5184</strain>
    </source>
</reference>
<evidence type="ECO:0000313" key="7">
    <source>
        <dbReference type="Proteomes" id="UP000309340"/>
    </source>
</evidence>
<dbReference type="GO" id="GO:0030896">
    <property type="term" value="C:checkpoint clamp complex"/>
    <property type="evidence" value="ECO:0007669"/>
    <property type="project" value="TreeGrafter"/>
</dbReference>
<evidence type="ECO:0000256" key="5">
    <source>
        <dbReference type="ARBA" id="ARBA00023242"/>
    </source>
</evidence>
<dbReference type="Proteomes" id="UP000309340">
    <property type="component" value="Unassembled WGS sequence"/>
</dbReference>
<dbReference type="GO" id="GO:0006281">
    <property type="term" value="P:DNA repair"/>
    <property type="evidence" value="ECO:0007669"/>
    <property type="project" value="UniProtKB-KW"/>
</dbReference>